<evidence type="ECO:0000259" key="2">
    <source>
        <dbReference type="Pfam" id="PF26571"/>
    </source>
</evidence>
<accession>A0ABZ1ICH4</accession>
<feature type="compositionally biased region" description="Basic residues" evidence="1">
    <location>
        <begin position="100"/>
        <end position="110"/>
    </location>
</feature>
<evidence type="ECO:0000256" key="1">
    <source>
        <dbReference type="SAM" id="MobiDB-lite"/>
    </source>
</evidence>
<organism evidence="3 4">
    <name type="scientific">Amycolatopsis rhabdoformis</name>
    <dbReference type="NCBI Taxonomy" id="1448059"/>
    <lineage>
        <taxon>Bacteria</taxon>
        <taxon>Bacillati</taxon>
        <taxon>Actinomycetota</taxon>
        <taxon>Actinomycetes</taxon>
        <taxon>Pseudonocardiales</taxon>
        <taxon>Pseudonocardiaceae</taxon>
        <taxon>Amycolatopsis</taxon>
    </lineage>
</organism>
<keyword evidence="4" id="KW-1185">Reference proteome</keyword>
<gene>
    <name evidence="3" type="ORF">VSH64_06375</name>
</gene>
<dbReference type="RefSeq" id="WP_326834538.1">
    <property type="nucleotide sequence ID" value="NZ_CP142149.1"/>
</dbReference>
<evidence type="ECO:0000313" key="3">
    <source>
        <dbReference type="EMBL" id="WSE31731.1"/>
    </source>
</evidence>
<evidence type="ECO:0000313" key="4">
    <source>
        <dbReference type="Proteomes" id="UP001330812"/>
    </source>
</evidence>
<dbReference type="EMBL" id="CP142149">
    <property type="protein sequence ID" value="WSE31731.1"/>
    <property type="molecule type" value="Genomic_DNA"/>
</dbReference>
<feature type="compositionally biased region" description="Low complexity" evidence="1">
    <location>
        <begin position="57"/>
        <end position="99"/>
    </location>
</feature>
<protein>
    <recommendedName>
        <fullName evidence="2">ARB-07466-like C-terminal domain-containing protein</fullName>
    </recommendedName>
</protein>
<reference evidence="3 4" key="1">
    <citation type="journal article" date="2015" name="Int. J. Syst. Evol. Microbiol.">
        <title>Amycolatopsis rhabdoformis sp. nov., an actinomycete isolated from a tropical forest soil.</title>
        <authorList>
            <person name="Souza W.R."/>
            <person name="Silva R.E."/>
            <person name="Goodfellow M."/>
            <person name="Busarakam K."/>
            <person name="Figueiro F.S."/>
            <person name="Ferreira D."/>
            <person name="Rodrigues-Filho E."/>
            <person name="Moraes L.A.B."/>
            <person name="Zucchi T.D."/>
        </authorList>
    </citation>
    <scope>NUCLEOTIDE SEQUENCE [LARGE SCALE GENOMIC DNA]</scope>
    <source>
        <strain evidence="3 4">NCIMB 14900</strain>
    </source>
</reference>
<feature type="region of interest" description="Disordered" evidence="1">
    <location>
        <begin position="52"/>
        <end position="120"/>
    </location>
</feature>
<feature type="domain" description="ARB-07466-like C-terminal" evidence="2">
    <location>
        <begin position="131"/>
        <end position="225"/>
    </location>
</feature>
<dbReference type="InterPro" id="IPR058593">
    <property type="entry name" value="ARB_07466-like_C"/>
</dbReference>
<dbReference type="Proteomes" id="UP001330812">
    <property type="component" value="Chromosome"/>
</dbReference>
<dbReference type="Pfam" id="PF26571">
    <property type="entry name" value="VldE"/>
    <property type="match status" value="1"/>
</dbReference>
<sequence length="242" mass="24519">MSPRHRSRSLSWRLPAGIGVLAALGLVAVVWLTGALPGGGEVSAADNLALSAPHPRSSVPTSAPATSSPPTSSSPATPTTPSATSTTPSTSTSAASPKPTSKKPVAKTKPKPPATAKMTVSAGKACSSTLAGAQANAAQVGNHILTKFKVSSVGGRAGRAGASDHPAGLALDFMVDTTTGNALAAYVLAHQSQFGVTYVIWRQRYNDGSGWDPMEDRGSPTANHFDHVHVSFKAGAKVSVTC</sequence>
<name>A0ABZ1ICH4_9PSEU</name>
<proteinExistence type="predicted"/>